<comment type="caution">
    <text evidence="1">The sequence shown here is derived from an EMBL/GenBank/DDBJ whole genome shotgun (WGS) entry which is preliminary data.</text>
</comment>
<protein>
    <submittedName>
        <fullName evidence="1">Uncharacterized protein</fullName>
    </submittedName>
</protein>
<dbReference type="EMBL" id="JAENGY010000641">
    <property type="protein sequence ID" value="KAG6958961.1"/>
    <property type="molecule type" value="Genomic_DNA"/>
</dbReference>
<name>A0A8J5M615_9STRA</name>
<accession>A0A8J5M615</accession>
<evidence type="ECO:0000313" key="2">
    <source>
        <dbReference type="Proteomes" id="UP000709295"/>
    </source>
</evidence>
<keyword evidence="2" id="KW-1185">Reference proteome</keyword>
<gene>
    <name evidence="1" type="ORF">JG688_00010302</name>
</gene>
<proteinExistence type="predicted"/>
<evidence type="ECO:0000313" key="1">
    <source>
        <dbReference type="EMBL" id="KAG6958961.1"/>
    </source>
</evidence>
<reference evidence="1" key="1">
    <citation type="submission" date="2021-01" db="EMBL/GenBank/DDBJ databases">
        <title>Phytophthora aleatoria, a newly-described species from Pinus radiata is distinct from Phytophthora cactorum isolates based on comparative genomics.</title>
        <authorList>
            <person name="Mcdougal R."/>
            <person name="Panda P."/>
            <person name="Williams N."/>
            <person name="Studholme D.J."/>
        </authorList>
    </citation>
    <scope>NUCLEOTIDE SEQUENCE</scope>
    <source>
        <strain evidence="1">NZFS 4037</strain>
    </source>
</reference>
<dbReference type="Proteomes" id="UP000709295">
    <property type="component" value="Unassembled WGS sequence"/>
</dbReference>
<dbReference type="AlphaFoldDB" id="A0A8J5M615"/>
<sequence length="279" mass="31807">MDLQQQIESKQNFINLIGLICKEYKLDPTISINIINVKAFLNPLQKEVNKAIVKEYGKMVEANRRSLPEDMDATRRYLLKTIKTPGNEAVNASYKDSFGNKETFDGVGSILNLSGPQRLEVIKFLNYSSLFRDEYILVDSRYQNTVNPDPTKLTFALITSTKTKSDHGDIVEVEVFPFTIPYKPVYATFYNKITLAINEWAANSYEAYEGGQFHFGFVIDHIDNNLIYLIPINSTFSFSKPVNYIDSFTIGLVQFFQRFLLIQIGCIPVRSTTPIAMVC</sequence>
<organism evidence="1 2">
    <name type="scientific">Phytophthora aleatoria</name>
    <dbReference type="NCBI Taxonomy" id="2496075"/>
    <lineage>
        <taxon>Eukaryota</taxon>
        <taxon>Sar</taxon>
        <taxon>Stramenopiles</taxon>
        <taxon>Oomycota</taxon>
        <taxon>Peronosporomycetes</taxon>
        <taxon>Peronosporales</taxon>
        <taxon>Peronosporaceae</taxon>
        <taxon>Phytophthora</taxon>
    </lineage>
</organism>